<reference evidence="5 6" key="1">
    <citation type="submission" date="2016-10" db="EMBL/GenBank/DDBJ databases">
        <authorList>
            <person name="de Groot N.N."/>
        </authorList>
    </citation>
    <scope>NUCLEOTIDE SEQUENCE [LARGE SCALE GENOMIC DNA]</scope>
    <source>
        <strain evidence="5 6">743A</strain>
    </source>
</reference>
<dbReference type="Pfam" id="PF00675">
    <property type="entry name" value="Peptidase_M16"/>
    <property type="match status" value="1"/>
</dbReference>
<organism evidence="5 6">
    <name type="scientific">Anaeromicropila populeti</name>
    <dbReference type="NCBI Taxonomy" id="37658"/>
    <lineage>
        <taxon>Bacteria</taxon>
        <taxon>Bacillati</taxon>
        <taxon>Bacillota</taxon>
        <taxon>Clostridia</taxon>
        <taxon>Lachnospirales</taxon>
        <taxon>Lachnospiraceae</taxon>
        <taxon>Anaeromicropila</taxon>
    </lineage>
</organism>
<evidence type="ECO:0000256" key="1">
    <source>
        <dbReference type="ARBA" id="ARBA00007261"/>
    </source>
</evidence>
<evidence type="ECO:0000313" key="6">
    <source>
        <dbReference type="Proteomes" id="UP000199659"/>
    </source>
</evidence>
<dbReference type="RefSeq" id="WP_092561133.1">
    <property type="nucleotide sequence ID" value="NZ_FOYZ01000009.1"/>
</dbReference>
<dbReference type="AlphaFoldDB" id="A0A1I6KHU3"/>
<evidence type="ECO:0000259" key="4">
    <source>
        <dbReference type="Pfam" id="PF05193"/>
    </source>
</evidence>
<evidence type="ECO:0000313" key="5">
    <source>
        <dbReference type="EMBL" id="SFR90734.1"/>
    </source>
</evidence>
<dbReference type="InterPro" id="IPR001431">
    <property type="entry name" value="Pept_M16_Zn_BS"/>
</dbReference>
<dbReference type="InterPro" id="IPR011249">
    <property type="entry name" value="Metalloenz_LuxS/M16"/>
</dbReference>
<proteinExistence type="inferred from homology"/>
<dbReference type="InterPro" id="IPR050361">
    <property type="entry name" value="MPP/UQCRC_Complex"/>
</dbReference>
<dbReference type="OrthoDB" id="9811314at2"/>
<dbReference type="FunFam" id="3.30.830.10:FF:000008">
    <property type="entry name" value="Mitochondrial-processing peptidase subunit beta"/>
    <property type="match status" value="1"/>
</dbReference>
<dbReference type="PANTHER" id="PTHR11851:SF49">
    <property type="entry name" value="MITOCHONDRIAL-PROCESSING PEPTIDASE SUBUNIT ALPHA"/>
    <property type="match status" value="1"/>
</dbReference>
<name>A0A1I6KHU3_9FIRM</name>
<dbReference type="EMBL" id="FOYZ01000009">
    <property type="protein sequence ID" value="SFR90734.1"/>
    <property type="molecule type" value="Genomic_DNA"/>
</dbReference>
<gene>
    <name evidence="5" type="ORF">SAMN05661086_02427</name>
</gene>
<comment type="similarity">
    <text evidence="1 2">Belongs to the peptidase M16 family.</text>
</comment>
<sequence length="415" mass="47649">MVQIKKLSNGIPVLLERMDSLRSVSLGIYVRAGSVYETGENNGISHVIEHMIFKSTKNRTSKQLADDMAKTGGNLNAFTEKECTSFYTTTLEELLPQTIELLGDMLFNGLFLEEEIEKEKGVILEEIDMYDDSPEDLVHEMLQKVVWKEHPLGFIISGEKKTVSNFTRNDLLQFKENTYTSDQMVISIAGKFQIERVMEELEKHFSHFAKSRQKIEIPAAAFCPVTFQRKKDIEQVYLNLAFEGVSYESDEKYILYLLNVILGGSDNSRLFQRLREDKGLTYSIYSYESLYECGGMFHIDAVLNPTKLPVVLNEMEMVLDNFCKEGVTQAELDQAKQLMKIDLIIGNESTKSKVYNNGKTYLLRNQIKTVDEILQCLNQVTEEDIQKFAQTHFMWDRKAISCVGNIPKKEQFSFV</sequence>
<dbReference type="Proteomes" id="UP000199659">
    <property type="component" value="Unassembled WGS sequence"/>
</dbReference>
<evidence type="ECO:0000259" key="3">
    <source>
        <dbReference type="Pfam" id="PF00675"/>
    </source>
</evidence>
<dbReference type="SUPFAM" id="SSF63411">
    <property type="entry name" value="LuxS/MPP-like metallohydrolase"/>
    <property type="match status" value="2"/>
</dbReference>
<dbReference type="PROSITE" id="PS00143">
    <property type="entry name" value="INSULINASE"/>
    <property type="match status" value="1"/>
</dbReference>
<dbReference type="GO" id="GO:0006508">
    <property type="term" value="P:proteolysis"/>
    <property type="evidence" value="ECO:0007669"/>
    <property type="project" value="InterPro"/>
</dbReference>
<dbReference type="GO" id="GO:0046872">
    <property type="term" value="F:metal ion binding"/>
    <property type="evidence" value="ECO:0007669"/>
    <property type="project" value="InterPro"/>
</dbReference>
<feature type="domain" description="Peptidase M16 N-terminal" evidence="3">
    <location>
        <begin position="13"/>
        <end position="156"/>
    </location>
</feature>
<dbReference type="InterPro" id="IPR007863">
    <property type="entry name" value="Peptidase_M16_C"/>
</dbReference>
<dbReference type="PANTHER" id="PTHR11851">
    <property type="entry name" value="METALLOPROTEASE"/>
    <property type="match status" value="1"/>
</dbReference>
<dbReference type="InterPro" id="IPR011765">
    <property type="entry name" value="Pept_M16_N"/>
</dbReference>
<dbReference type="Pfam" id="PF05193">
    <property type="entry name" value="Peptidase_M16_C"/>
    <property type="match status" value="1"/>
</dbReference>
<accession>A0A1I6KHU3</accession>
<dbReference type="Gene3D" id="3.30.830.10">
    <property type="entry name" value="Metalloenzyme, LuxS/M16 peptidase-like"/>
    <property type="match status" value="2"/>
</dbReference>
<protein>
    <submittedName>
        <fullName evidence="5">Predicted Zn-dependent peptidase</fullName>
    </submittedName>
</protein>
<feature type="domain" description="Peptidase M16 C-terminal" evidence="4">
    <location>
        <begin position="165"/>
        <end position="338"/>
    </location>
</feature>
<evidence type="ECO:0000256" key="2">
    <source>
        <dbReference type="RuleBase" id="RU004447"/>
    </source>
</evidence>
<dbReference type="STRING" id="37658.SAMN05661086_02427"/>
<dbReference type="GO" id="GO:0004222">
    <property type="term" value="F:metalloendopeptidase activity"/>
    <property type="evidence" value="ECO:0007669"/>
    <property type="project" value="InterPro"/>
</dbReference>
<keyword evidence="6" id="KW-1185">Reference proteome</keyword>